<name>A0ABQ5GV19_9ASTR</name>
<reference evidence="1" key="2">
    <citation type="submission" date="2022-01" db="EMBL/GenBank/DDBJ databases">
        <authorList>
            <person name="Yamashiro T."/>
            <person name="Shiraishi A."/>
            <person name="Satake H."/>
            <person name="Nakayama K."/>
        </authorList>
    </citation>
    <scope>NUCLEOTIDE SEQUENCE</scope>
</reference>
<proteinExistence type="predicted"/>
<keyword evidence="1" id="KW-0548">Nucleotidyltransferase</keyword>
<organism evidence="1 2">
    <name type="scientific">Tanacetum coccineum</name>
    <dbReference type="NCBI Taxonomy" id="301880"/>
    <lineage>
        <taxon>Eukaryota</taxon>
        <taxon>Viridiplantae</taxon>
        <taxon>Streptophyta</taxon>
        <taxon>Embryophyta</taxon>
        <taxon>Tracheophyta</taxon>
        <taxon>Spermatophyta</taxon>
        <taxon>Magnoliopsida</taxon>
        <taxon>eudicotyledons</taxon>
        <taxon>Gunneridae</taxon>
        <taxon>Pentapetalae</taxon>
        <taxon>asterids</taxon>
        <taxon>campanulids</taxon>
        <taxon>Asterales</taxon>
        <taxon>Asteraceae</taxon>
        <taxon>Asteroideae</taxon>
        <taxon>Anthemideae</taxon>
        <taxon>Anthemidinae</taxon>
        <taxon>Tanacetum</taxon>
    </lineage>
</organism>
<sequence>MRLKKHEEMKEKNSRVYVKCKANEENLRREKMLEGNEALDEFGAEKIGKVLTITNSDMCNSRTPGLENHGALPFLLGRKEIAMIPSGKKKSQVPMAEVKLEENILETKVVEDDVEKIQDLHICEQHDNKVSTLLLETTKEVGVLKSCGF</sequence>
<protein>
    <submittedName>
        <fullName evidence="1">Reverse transcriptase domain-containing protein</fullName>
    </submittedName>
</protein>
<dbReference type="EMBL" id="BQNB010018871">
    <property type="protein sequence ID" value="GJT79139.1"/>
    <property type="molecule type" value="Genomic_DNA"/>
</dbReference>
<reference evidence="1" key="1">
    <citation type="journal article" date="2022" name="Int. J. Mol. Sci.">
        <title>Draft Genome of Tanacetum Coccineum: Genomic Comparison of Closely Related Tanacetum-Family Plants.</title>
        <authorList>
            <person name="Yamashiro T."/>
            <person name="Shiraishi A."/>
            <person name="Nakayama K."/>
            <person name="Satake H."/>
        </authorList>
    </citation>
    <scope>NUCLEOTIDE SEQUENCE</scope>
</reference>
<evidence type="ECO:0000313" key="1">
    <source>
        <dbReference type="EMBL" id="GJT79139.1"/>
    </source>
</evidence>
<accession>A0ABQ5GV19</accession>
<gene>
    <name evidence="1" type="ORF">Tco_1053483</name>
</gene>
<comment type="caution">
    <text evidence="1">The sequence shown here is derived from an EMBL/GenBank/DDBJ whole genome shotgun (WGS) entry which is preliminary data.</text>
</comment>
<keyword evidence="1" id="KW-0808">Transferase</keyword>
<keyword evidence="2" id="KW-1185">Reference proteome</keyword>
<evidence type="ECO:0000313" key="2">
    <source>
        <dbReference type="Proteomes" id="UP001151760"/>
    </source>
</evidence>
<dbReference type="Proteomes" id="UP001151760">
    <property type="component" value="Unassembled WGS sequence"/>
</dbReference>
<keyword evidence="1" id="KW-0695">RNA-directed DNA polymerase</keyword>
<dbReference type="GO" id="GO:0003964">
    <property type="term" value="F:RNA-directed DNA polymerase activity"/>
    <property type="evidence" value="ECO:0007669"/>
    <property type="project" value="UniProtKB-KW"/>
</dbReference>